<dbReference type="OMA" id="GRVMWET"/>
<accession>A0A401PWC0</accession>
<dbReference type="AlphaFoldDB" id="A0A401PWC0"/>
<protein>
    <recommendedName>
        <fullName evidence="3">CARD domain-containing protein</fullName>
    </recommendedName>
</protein>
<dbReference type="STRING" id="75743.A0A401PWC0"/>
<proteinExistence type="predicted"/>
<gene>
    <name evidence="1" type="ORF">scyTo_0018469</name>
</gene>
<reference evidence="1 2" key="1">
    <citation type="journal article" date="2018" name="Nat. Ecol. Evol.">
        <title>Shark genomes provide insights into elasmobranch evolution and the origin of vertebrates.</title>
        <authorList>
            <person name="Hara Y"/>
            <person name="Yamaguchi K"/>
            <person name="Onimaru K"/>
            <person name="Kadota M"/>
            <person name="Koyanagi M"/>
            <person name="Keeley SD"/>
            <person name="Tatsumi K"/>
            <person name="Tanaka K"/>
            <person name="Motone F"/>
            <person name="Kageyama Y"/>
            <person name="Nozu R"/>
            <person name="Adachi N"/>
            <person name="Nishimura O"/>
            <person name="Nakagawa R"/>
            <person name="Tanegashima C"/>
            <person name="Kiyatake I"/>
            <person name="Matsumoto R"/>
            <person name="Murakumo K"/>
            <person name="Nishida K"/>
            <person name="Terakita A"/>
            <person name="Kuratani S"/>
            <person name="Sato K"/>
            <person name="Hyodo S Kuraku.S."/>
        </authorList>
    </citation>
    <scope>NUCLEOTIDE SEQUENCE [LARGE SCALE GENOMIC DNA]</scope>
</reference>
<dbReference type="InterPro" id="IPR011029">
    <property type="entry name" value="DEATH-like_dom_sf"/>
</dbReference>
<evidence type="ECO:0008006" key="3">
    <source>
        <dbReference type="Google" id="ProtNLM"/>
    </source>
</evidence>
<sequence>MPTESRFAGPLPRFCCSVSGTPADTTIGVDLQKLHQEEKRQLAMRSRQSDLNSAFTEFLTTCDDYQLFQLMKFYWDRLEQAIEEGVDGVSLLLTEESIFSGQEYQKITELAEKGNRADSSKLLLNLVMEKGSRARRVMWESFGKVRHGVPKLNKILKVIQEHGSDPFGYMDITQDLSKLSSHLKGKK</sequence>
<evidence type="ECO:0000313" key="2">
    <source>
        <dbReference type="Proteomes" id="UP000288216"/>
    </source>
</evidence>
<dbReference type="EMBL" id="BFAA01012891">
    <property type="protein sequence ID" value="GCB77419.1"/>
    <property type="molecule type" value="Genomic_DNA"/>
</dbReference>
<keyword evidence="2" id="KW-1185">Reference proteome</keyword>
<dbReference type="Gene3D" id="1.10.533.10">
    <property type="entry name" value="Death Domain, Fas"/>
    <property type="match status" value="1"/>
</dbReference>
<dbReference type="SUPFAM" id="SSF47986">
    <property type="entry name" value="DEATH domain"/>
    <property type="match status" value="1"/>
</dbReference>
<dbReference type="Proteomes" id="UP000288216">
    <property type="component" value="Unassembled WGS sequence"/>
</dbReference>
<dbReference type="OrthoDB" id="9946215at2759"/>
<organism evidence="1 2">
    <name type="scientific">Scyliorhinus torazame</name>
    <name type="common">Cloudy catshark</name>
    <name type="synonym">Catulus torazame</name>
    <dbReference type="NCBI Taxonomy" id="75743"/>
    <lineage>
        <taxon>Eukaryota</taxon>
        <taxon>Metazoa</taxon>
        <taxon>Chordata</taxon>
        <taxon>Craniata</taxon>
        <taxon>Vertebrata</taxon>
        <taxon>Chondrichthyes</taxon>
        <taxon>Elasmobranchii</taxon>
        <taxon>Galeomorphii</taxon>
        <taxon>Galeoidea</taxon>
        <taxon>Carcharhiniformes</taxon>
        <taxon>Scyliorhinidae</taxon>
        <taxon>Scyliorhinus</taxon>
    </lineage>
</organism>
<comment type="caution">
    <text evidence="1">The sequence shown here is derived from an EMBL/GenBank/DDBJ whole genome shotgun (WGS) entry which is preliminary data.</text>
</comment>
<evidence type="ECO:0000313" key="1">
    <source>
        <dbReference type="EMBL" id="GCB77419.1"/>
    </source>
</evidence>
<name>A0A401PWC0_SCYTO</name>